<protein>
    <submittedName>
        <fullName evidence="2">Uncharacterized protein</fullName>
    </submittedName>
</protein>
<reference evidence="2" key="1">
    <citation type="journal article" date="2021" name="PeerJ">
        <title>Extensive microbial diversity within the chicken gut microbiome revealed by metagenomics and culture.</title>
        <authorList>
            <person name="Gilroy R."/>
            <person name="Ravi A."/>
            <person name="Getino M."/>
            <person name="Pursley I."/>
            <person name="Horton D.L."/>
            <person name="Alikhan N.F."/>
            <person name="Baker D."/>
            <person name="Gharbi K."/>
            <person name="Hall N."/>
            <person name="Watson M."/>
            <person name="Adriaenssens E.M."/>
            <person name="Foster-Nyarko E."/>
            <person name="Jarju S."/>
            <person name="Secka A."/>
            <person name="Antonio M."/>
            <person name="Oren A."/>
            <person name="Chaudhuri R.R."/>
            <person name="La Ragione R."/>
            <person name="Hildebrand F."/>
            <person name="Pallen M.J."/>
        </authorList>
    </citation>
    <scope>NUCLEOTIDE SEQUENCE</scope>
    <source>
        <strain evidence="2">B5_2728</strain>
    </source>
</reference>
<evidence type="ECO:0000313" key="2">
    <source>
        <dbReference type="EMBL" id="MBU3806731.1"/>
    </source>
</evidence>
<evidence type="ECO:0000256" key="1">
    <source>
        <dbReference type="SAM" id="Phobius"/>
    </source>
</evidence>
<name>A0A948T3T4_9FIRM</name>
<sequence length="50" mass="5544">MLRNLYPITALFNFSGYQITSSQNVAISIAVLVLCAVVSGFMLKNQNHRV</sequence>
<dbReference type="Proteomes" id="UP000713596">
    <property type="component" value="Unassembled WGS sequence"/>
</dbReference>
<keyword evidence="1" id="KW-0812">Transmembrane</keyword>
<organism evidence="2 3">
    <name type="scientific">Candidatus Allofournierella pullistercoris</name>
    <dbReference type="NCBI Taxonomy" id="2838597"/>
    <lineage>
        <taxon>Bacteria</taxon>
        <taxon>Bacillati</taxon>
        <taxon>Bacillota</taxon>
        <taxon>Clostridia</taxon>
        <taxon>Eubacteriales</taxon>
        <taxon>Oscillospiraceae</taxon>
        <taxon>Allofournierella</taxon>
    </lineage>
</organism>
<evidence type="ECO:0000313" key="3">
    <source>
        <dbReference type="Proteomes" id="UP000713596"/>
    </source>
</evidence>
<feature type="transmembrane region" description="Helical" evidence="1">
    <location>
        <begin position="25"/>
        <end position="43"/>
    </location>
</feature>
<proteinExistence type="predicted"/>
<gene>
    <name evidence="2" type="ORF">H9882_07580</name>
</gene>
<dbReference type="EMBL" id="JAHLFP010000067">
    <property type="protein sequence ID" value="MBU3806731.1"/>
    <property type="molecule type" value="Genomic_DNA"/>
</dbReference>
<accession>A0A948T3T4</accession>
<dbReference type="AlphaFoldDB" id="A0A948T3T4"/>
<keyword evidence="1" id="KW-1133">Transmembrane helix</keyword>
<reference evidence="2" key="2">
    <citation type="submission" date="2021-04" db="EMBL/GenBank/DDBJ databases">
        <authorList>
            <person name="Gilroy R."/>
        </authorList>
    </citation>
    <scope>NUCLEOTIDE SEQUENCE</scope>
    <source>
        <strain evidence="2">B5_2728</strain>
    </source>
</reference>
<comment type="caution">
    <text evidence="2">The sequence shown here is derived from an EMBL/GenBank/DDBJ whole genome shotgun (WGS) entry which is preliminary data.</text>
</comment>
<keyword evidence="1" id="KW-0472">Membrane</keyword>